<keyword evidence="1" id="KW-0472">Membrane</keyword>
<dbReference type="EMBL" id="JAHSPG010000010">
    <property type="protein sequence ID" value="MBV4358166.1"/>
    <property type="molecule type" value="Genomic_DNA"/>
</dbReference>
<reference evidence="2" key="1">
    <citation type="submission" date="2021-06" db="EMBL/GenBank/DDBJ databases">
        <authorList>
            <person name="Huq M.A."/>
        </authorList>
    </citation>
    <scope>NUCLEOTIDE SEQUENCE</scope>
    <source>
        <strain evidence="2">MAH-26</strain>
    </source>
</reference>
<comment type="caution">
    <text evidence="2">The sequence shown here is derived from an EMBL/GenBank/DDBJ whole genome shotgun (WGS) entry which is preliminary data.</text>
</comment>
<feature type="transmembrane region" description="Helical" evidence="1">
    <location>
        <begin position="80"/>
        <end position="99"/>
    </location>
</feature>
<name>A0A9E2S940_9BACT</name>
<protein>
    <submittedName>
        <fullName evidence="2">Uncharacterized protein</fullName>
    </submittedName>
</protein>
<organism evidence="2 3">
    <name type="scientific">Pinibacter aurantiacus</name>
    <dbReference type="NCBI Taxonomy" id="2851599"/>
    <lineage>
        <taxon>Bacteria</taxon>
        <taxon>Pseudomonadati</taxon>
        <taxon>Bacteroidota</taxon>
        <taxon>Chitinophagia</taxon>
        <taxon>Chitinophagales</taxon>
        <taxon>Chitinophagaceae</taxon>
        <taxon>Pinibacter</taxon>
    </lineage>
</organism>
<keyword evidence="3" id="KW-1185">Reference proteome</keyword>
<dbReference type="AlphaFoldDB" id="A0A9E2S940"/>
<gene>
    <name evidence="2" type="ORF">KTO63_13455</name>
</gene>
<evidence type="ECO:0000256" key="1">
    <source>
        <dbReference type="SAM" id="Phobius"/>
    </source>
</evidence>
<accession>A0A9E2S940</accession>
<dbReference type="RefSeq" id="WP_217791849.1">
    <property type="nucleotide sequence ID" value="NZ_JAHSPG010000010.1"/>
</dbReference>
<sequence length="124" mass="13768">MQQLLPEVQKVYSSAVIKKPFIGPERLSVPYENFSFVVSKRKTDFKLDFIPPTFWMVIGMVAAAILFSVILTMIIGRTTISVGGAIPALVGFLIVKLIFRSKNKSKIEQFNNSFIDIVNGIGKG</sequence>
<feature type="transmembrane region" description="Helical" evidence="1">
    <location>
        <begin position="49"/>
        <end position="74"/>
    </location>
</feature>
<keyword evidence="1" id="KW-1133">Transmembrane helix</keyword>
<evidence type="ECO:0000313" key="3">
    <source>
        <dbReference type="Proteomes" id="UP000812270"/>
    </source>
</evidence>
<dbReference type="Proteomes" id="UP000812270">
    <property type="component" value="Unassembled WGS sequence"/>
</dbReference>
<keyword evidence="1" id="KW-0812">Transmembrane</keyword>
<evidence type="ECO:0000313" key="2">
    <source>
        <dbReference type="EMBL" id="MBV4358166.1"/>
    </source>
</evidence>
<proteinExistence type="predicted"/>